<sequence>MKRCIGCTSNGLHYNRYELSTLSNISSLFANENCRYFRLASYFARQNRSAIQTRRSTVPGNNEKSRVFATGFIKFCRVSPYYLSRDQR</sequence>
<accession>A0ABD2WFS7</accession>
<dbReference type="AlphaFoldDB" id="A0ABD2WFS7"/>
<evidence type="ECO:0000313" key="1">
    <source>
        <dbReference type="EMBL" id="KAL3391868.1"/>
    </source>
</evidence>
<reference evidence="1 2" key="1">
    <citation type="journal article" date="2024" name="bioRxiv">
        <title>A reference genome for Trichogramma kaykai: A tiny desert-dwelling parasitoid wasp with competing sex-ratio distorters.</title>
        <authorList>
            <person name="Culotta J."/>
            <person name="Lindsey A.R."/>
        </authorList>
    </citation>
    <scope>NUCLEOTIDE SEQUENCE [LARGE SCALE GENOMIC DNA]</scope>
    <source>
        <strain evidence="1 2">KSX58</strain>
    </source>
</reference>
<keyword evidence="2" id="KW-1185">Reference proteome</keyword>
<proteinExistence type="predicted"/>
<comment type="caution">
    <text evidence="1">The sequence shown here is derived from an EMBL/GenBank/DDBJ whole genome shotgun (WGS) entry which is preliminary data.</text>
</comment>
<gene>
    <name evidence="1" type="ORF">TKK_013760</name>
</gene>
<name>A0ABD2WFS7_9HYME</name>
<organism evidence="1 2">
    <name type="scientific">Trichogramma kaykai</name>
    <dbReference type="NCBI Taxonomy" id="54128"/>
    <lineage>
        <taxon>Eukaryota</taxon>
        <taxon>Metazoa</taxon>
        <taxon>Ecdysozoa</taxon>
        <taxon>Arthropoda</taxon>
        <taxon>Hexapoda</taxon>
        <taxon>Insecta</taxon>
        <taxon>Pterygota</taxon>
        <taxon>Neoptera</taxon>
        <taxon>Endopterygota</taxon>
        <taxon>Hymenoptera</taxon>
        <taxon>Apocrita</taxon>
        <taxon>Proctotrupomorpha</taxon>
        <taxon>Chalcidoidea</taxon>
        <taxon>Trichogrammatidae</taxon>
        <taxon>Trichogramma</taxon>
    </lineage>
</organism>
<protein>
    <submittedName>
        <fullName evidence="1">Uncharacterized protein</fullName>
    </submittedName>
</protein>
<evidence type="ECO:0000313" key="2">
    <source>
        <dbReference type="Proteomes" id="UP001627154"/>
    </source>
</evidence>
<dbReference type="EMBL" id="JBJJXI010000108">
    <property type="protein sequence ID" value="KAL3391868.1"/>
    <property type="molecule type" value="Genomic_DNA"/>
</dbReference>
<dbReference type="Proteomes" id="UP001627154">
    <property type="component" value="Unassembled WGS sequence"/>
</dbReference>